<organism evidence="2 3">
    <name type="scientific">Fusarium albosuccineum</name>
    <dbReference type="NCBI Taxonomy" id="1237068"/>
    <lineage>
        <taxon>Eukaryota</taxon>
        <taxon>Fungi</taxon>
        <taxon>Dikarya</taxon>
        <taxon>Ascomycota</taxon>
        <taxon>Pezizomycotina</taxon>
        <taxon>Sordariomycetes</taxon>
        <taxon>Hypocreomycetidae</taxon>
        <taxon>Hypocreales</taxon>
        <taxon>Nectriaceae</taxon>
        <taxon>Fusarium</taxon>
        <taxon>Fusarium decemcellulare species complex</taxon>
    </lineage>
</organism>
<sequence length="494" mass="56148">MSGPRPTQPVVQRHGFQLSKGRFTRVNGDIPRIPGSRLRELFDPSSLQLPQDRMKTEQRAQQLFKKRFFSAQLDHYGIKRPRDMGKPNSGRLRELLRTAVLNGQCDQVPEWVASLKQAMELELEPMHQQWVIDVRAWETTRRQQQEEALHNKSPGEKANIDINWFMNYYFLTDGKPDRRKTPEPLALYGYDNLGRNIQDLVGRVPGLAWATGGTQFKSTMCIGWGYMAVQTLARKITAEARDTKRKREKTDQENSMKAHQDYLSRSNQGGSSRGRPARAGNESPQTSFDLRQCRGSYAVESNTLFRAWEGMFEDVCGSTAPRPRFTLEIRDSKVAGVLIAAVDFASFQGAMILSDSKRKLRDFLRDEGEDDEYSDCDYDGEYGTEDKEDNESDDDDDKDGESGPPRKRQKTTPSASRRVFFRIRGCEAGEYYSDPSPGYLDFSKDGYALFRGKCDLAEESDVDLKGYKVSDVPAPAKRGGKFKWSLSSTYGGLY</sequence>
<accession>A0A8H4L4D2</accession>
<dbReference type="Proteomes" id="UP000554235">
    <property type="component" value="Unassembled WGS sequence"/>
</dbReference>
<evidence type="ECO:0000256" key="1">
    <source>
        <dbReference type="SAM" id="MobiDB-lite"/>
    </source>
</evidence>
<protein>
    <submittedName>
        <fullName evidence="2">Uncharacterized protein</fullName>
    </submittedName>
</protein>
<dbReference type="AlphaFoldDB" id="A0A8H4L4D2"/>
<evidence type="ECO:0000313" key="3">
    <source>
        <dbReference type="Proteomes" id="UP000554235"/>
    </source>
</evidence>
<dbReference type="EMBL" id="JAADYS010001810">
    <property type="protein sequence ID" value="KAF4460974.1"/>
    <property type="molecule type" value="Genomic_DNA"/>
</dbReference>
<gene>
    <name evidence="2" type="ORF">FALBO_12234</name>
</gene>
<keyword evidence="3" id="KW-1185">Reference proteome</keyword>
<proteinExistence type="predicted"/>
<reference evidence="2 3" key="1">
    <citation type="submission" date="2020-01" db="EMBL/GenBank/DDBJ databases">
        <title>Identification and distribution of gene clusters putatively required for synthesis of sphingolipid metabolism inhibitors in phylogenetically diverse species of the filamentous fungus Fusarium.</title>
        <authorList>
            <person name="Kim H.-S."/>
            <person name="Busman M."/>
            <person name="Brown D.W."/>
            <person name="Divon H."/>
            <person name="Uhlig S."/>
            <person name="Proctor R.H."/>
        </authorList>
    </citation>
    <scope>NUCLEOTIDE SEQUENCE [LARGE SCALE GENOMIC DNA]</scope>
    <source>
        <strain evidence="2 3">NRRL 20459</strain>
    </source>
</reference>
<evidence type="ECO:0000313" key="2">
    <source>
        <dbReference type="EMBL" id="KAF4460974.1"/>
    </source>
</evidence>
<feature type="compositionally biased region" description="Acidic residues" evidence="1">
    <location>
        <begin position="369"/>
        <end position="399"/>
    </location>
</feature>
<feature type="compositionally biased region" description="Basic and acidic residues" evidence="1">
    <location>
        <begin position="248"/>
        <end position="262"/>
    </location>
</feature>
<comment type="caution">
    <text evidence="2">The sequence shown here is derived from an EMBL/GenBank/DDBJ whole genome shotgun (WGS) entry which is preliminary data.</text>
</comment>
<feature type="region of interest" description="Disordered" evidence="1">
    <location>
        <begin position="240"/>
        <end position="288"/>
    </location>
</feature>
<dbReference type="OrthoDB" id="4630416at2759"/>
<feature type="region of interest" description="Disordered" evidence="1">
    <location>
        <begin position="369"/>
        <end position="415"/>
    </location>
</feature>
<name>A0A8H4L4D2_9HYPO</name>
<feature type="compositionally biased region" description="Low complexity" evidence="1">
    <location>
        <begin position="264"/>
        <end position="280"/>
    </location>
</feature>